<dbReference type="Pfam" id="PF03061">
    <property type="entry name" value="4HBT"/>
    <property type="match status" value="1"/>
</dbReference>
<dbReference type="SUPFAM" id="SSF54637">
    <property type="entry name" value="Thioesterase/thiol ester dehydrase-isomerase"/>
    <property type="match status" value="1"/>
</dbReference>
<keyword evidence="5" id="KW-1185">Reference proteome</keyword>
<dbReference type="PANTHER" id="PTHR21660:SF1">
    <property type="entry name" value="ACYL-COENZYME A THIOESTERASE 13"/>
    <property type="match status" value="1"/>
</dbReference>
<dbReference type="InterPro" id="IPR039298">
    <property type="entry name" value="ACOT13"/>
</dbReference>
<evidence type="ECO:0000256" key="1">
    <source>
        <dbReference type="ARBA" id="ARBA00008324"/>
    </source>
</evidence>
<reference evidence="4 5" key="1">
    <citation type="submission" date="2019-04" db="EMBL/GenBank/DDBJ databases">
        <title>Draft genome sequences for three unisolated Alnus-infective Frankia Sp+ strains, AgTrS, AiOr and AvVan, the first sequenced Frankia strains able to sporulate in-planta.</title>
        <authorList>
            <person name="Bethencourt L."/>
            <person name="Vautrin F."/>
            <person name="Taib N."/>
            <person name="Dubost A."/>
            <person name="Castro-Garcia L."/>
            <person name="Imbaud O."/>
            <person name="Abrouk D."/>
            <person name="Fournier P."/>
            <person name="Briolay J."/>
            <person name="Nguyen A."/>
            <person name="Normand P."/>
            <person name="Fernandez M.P."/>
            <person name="Brochier-Armanet C."/>
            <person name="Herrera-Belaroussi A."/>
        </authorList>
    </citation>
    <scope>NUCLEOTIDE SEQUENCE [LARGE SCALE GENOMIC DNA]</scope>
    <source>
        <strain evidence="4 5">AvVan</strain>
    </source>
</reference>
<protein>
    <submittedName>
        <fullName evidence="4">PaaI family thioesterase</fullName>
    </submittedName>
</protein>
<dbReference type="OrthoDB" id="9813282at2"/>
<dbReference type="RefSeq" id="WP_136448270.1">
    <property type="nucleotide sequence ID" value="NZ_SSXH01000270.1"/>
</dbReference>
<accession>A0A4V3Z7I2</accession>
<dbReference type="InterPro" id="IPR006683">
    <property type="entry name" value="Thioestr_dom"/>
</dbReference>
<dbReference type="GO" id="GO:0047617">
    <property type="term" value="F:fatty acyl-CoA hydrolase activity"/>
    <property type="evidence" value="ECO:0007669"/>
    <property type="project" value="InterPro"/>
</dbReference>
<proteinExistence type="inferred from homology"/>
<comment type="similarity">
    <text evidence="1">Belongs to the thioesterase PaaI family.</text>
</comment>
<evidence type="ECO:0000259" key="3">
    <source>
        <dbReference type="Pfam" id="PF03061"/>
    </source>
</evidence>
<organism evidence="4 5">
    <name type="scientific">Candidatus Frankia alpina</name>
    <dbReference type="NCBI Taxonomy" id="2699483"/>
    <lineage>
        <taxon>Bacteria</taxon>
        <taxon>Bacillati</taxon>
        <taxon>Actinomycetota</taxon>
        <taxon>Actinomycetes</taxon>
        <taxon>Frankiales</taxon>
        <taxon>Frankiaceae</taxon>
        <taxon>Frankia</taxon>
    </lineage>
</organism>
<gene>
    <name evidence="4" type="ORF">E7Y31_12220</name>
</gene>
<dbReference type="Gene3D" id="3.10.129.10">
    <property type="entry name" value="Hotdog Thioesterase"/>
    <property type="match status" value="1"/>
</dbReference>
<evidence type="ECO:0000256" key="2">
    <source>
        <dbReference type="ARBA" id="ARBA00022801"/>
    </source>
</evidence>
<dbReference type="PANTHER" id="PTHR21660">
    <property type="entry name" value="THIOESTERASE SUPERFAMILY MEMBER-RELATED"/>
    <property type="match status" value="1"/>
</dbReference>
<dbReference type="CDD" id="cd03443">
    <property type="entry name" value="PaaI_thioesterase"/>
    <property type="match status" value="1"/>
</dbReference>
<dbReference type="Proteomes" id="UP000305282">
    <property type="component" value="Unassembled WGS sequence"/>
</dbReference>
<evidence type="ECO:0000313" key="5">
    <source>
        <dbReference type="Proteomes" id="UP000305282"/>
    </source>
</evidence>
<sequence length="183" mass="19684">MTMSESVPDVPPEPDPALWGELRSKSVTWHDPHRVASAAAALSSLEFLSAMRDGSIPSPPISRLFDFRPVEVSRGDVVFTCQPDESAYNPIGLVHGGLLCTILDTAVGCAVQTRHEAGVAYTSIEIKVNYLRPVCIVAGRPNRLIAHGWTTRPGRRVFFAEGDVRDDDGKVVATGSGSCLIIS</sequence>
<dbReference type="InterPro" id="IPR029069">
    <property type="entry name" value="HotDog_dom_sf"/>
</dbReference>
<dbReference type="EMBL" id="SSXH01000270">
    <property type="protein sequence ID" value="THJ74309.1"/>
    <property type="molecule type" value="Genomic_DNA"/>
</dbReference>
<dbReference type="AlphaFoldDB" id="A0A4V3Z7I2"/>
<keyword evidence="2" id="KW-0378">Hydrolase</keyword>
<name>A0A4V3Z7I2_9ACTN</name>
<evidence type="ECO:0000313" key="4">
    <source>
        <dbReference type="EMBL" id="THJ74309.1"/>
    </source>
</evidence>
<feature type="domain" description="Thioesterase" evidence="3">
    <location>
        <begin position="92"/>
        <end position="173"/>
    </location>
</feature>
<dbReference type="InterPro" id="IPR003736">
    <property type="entry name" value="PAAI_dom"/>
</dbReference>
<comment type="caution">
    <text evidence="4">The sequence shown here is derived from an EMBL/GenBank/DDBJ whole genome shotgun (WGS) entry which is preliminary data.</text>
</comment>
<dbReference type="NCBIfam" id="TIGR00369">
    <property type="entry name" value="unchar_dom_1"/>
    <property type="match status" value="1"/>
</dbReference>